<proteinExistence type="predicted"/>
<accession>T1GBS3</accession>
<dbReference type="HOGENOM" id="CLU_2017866_0_0_1"/>
<feature type="signal peptide" evidence="1">
    <location>
        <begin position="1"/>
        <end position="24"/>
    </location>
</feature>
<dbReference type="EnsemblMetazoa" id="MESCA000711-RA">
    <property type="protein sequence ID" value="MESCA000711-PA"/>
    <property type="gene ID" value="MESCA000711"/>
</dbReference>
<keyword evidence="3" id="KW-1185">Reference proteome</keyword>
<dbReference type="InterPro" id="IPR038606">
    <property type="entry name" value="To_sf"/>
</dbReference>
<dbReference type="InterPro" id="IPR010562">
    <property type="entry name" value="Haemolymph_juvenile_hormone-bd"/>
</dbReference>
<evidence type="ECO:0000313" key="2">
    <source>
        <dbReference type="EnsemblMetazoa" id="MESCA000711-PA"/>
    </source>
</evidence>
<evidence type="ECO:0000313" key="3">
    <source>
        <dbReference type="Proteomes" id="UP000015102"/>
    </source>
</evidence>
<reference evidence="2" key="2">
    <citation type="submission" date="2015-06" db="UniProtKB">
        <authorList>
            <consortium name="EnsemblMetazoa"/>
        </authorList>
    </citation>
    <scope>IDENTIFICATION</scope>
</reference>
<dbReference type="Pfam" id="PF06585">
    <property type="entry name" value="JHBP"/>
    <property type="match status" value="1"/>
</dbReference>
<feature type="chain" id="PRO_5004588172" evidence="1">
    <location>
        <begin position="25"/>
        <end position="123"/>
    </location>
</feature>
<name>T1GBS3_MEGSC</name>
<dbReference type="EMBL" id="CAQQ02004637">
    <property type="status" value="NOT_ANNOTATED_CDS"/>
    <property type="molecule type" value="Genomic_DNA"/>
</dbReference>
<organism evidence="2 3">
    <name type="scientific">Megaselia scalaris</name>
    <name type="common">Humpbacked fly</name>
    <name type="synonym">Phora scalaris</name>
    <dbReference type="NCBI Taxonomy" id="36166"/>
    <lineage>
        <taxon>Eukaryota</taxon>
        <taxon>Metazoa</taxon>
        <taxon>Ecdysozoa</taxon>
        <taxon>Arthropoda</taxon>
        <taxon>Hexapoda</taxon>
        <taxon>Insecta</taxon>
        <taxon>Pterygota</taxon>
        <taxon>Neoptera</taxon>
        <taxon>Endopterygota</taxon>
        <taxon>Diptera</taxon>
        <taxon>Brachycera</taxon>
        <taxon>Muscomorpha</taxon>
        <taxon>Platypezoidea</taxon>
        <taxon>Phoridae</taxon>
        <taxon>Megaseliini</taxon>
        <taxon>Megaselia</taxon>
    </lineage>
</organism>
<sequence length="123" mass="13426">MYLKLKLFAFLALYFTAIVGEVQKCHFGDLKCIETTASSLVKLGDGSPEMNLPDLHNFNFNGLRFLRNGDSSPIEADLRIIESNITGISGMKASNAKGFGKDLKGPHSITFKSKSTTLLGLIQ</sequence>
<dbReference type="Gene3D" id="3.15.10.30">
    <property type="entry name" value="Haemolymph juvenile hormone binding protein"/>
    <property type="match status" value="1"/>
</dbReference>
<reference evidence="3" key="1">
    <citation type="submission" date="2013-02" db="EMBL/GenBank/DDBJ databases">
        <authorList>
            <person name="Hughes D."/>
        </authorList>
    </citation>
    <scope>NUCLEOTIDE SEQUENCE</scope>
    <source>
        <strain>Durham</strain>
        <strain evidence="3">NC isolate 2 -- Noor lab</strain>
    </source>
</reference>
<dbReference type="AlphaFoldDB" id="T1GBS3"/>
<keyword evidence="1" id="KW-0732">Signal</keyword>
<protein>
    <submittedName>
        <fullName evidence="2">Uncharacterized protein</fullName>
    </submittedName>
</protein>
<evidence type="ECO:0000256" key="1">
    <source>
        <dbReference type="SAM" id="SignalP"/>
    </source>
</evidence>
<dbReference type="Proteomes" id="UP000015102">
    <property type="component" value="Unassembled WGS sequence"/>
</dbReference>